<keyword evidence="1" id="KW-0805">Transcription regulation</keyword>
<dbReference type="InterPro" id="IPR000595">
    <property type="entry name" value="cNMP-bd_dom"/>
</dbReference>
<sequence>MPTRCEKCSVRNQNALKTLNEGQLCCISEHKTSIVIKKGEVIFEEGDMLPGVYCISEGFCKLTKLSFGGKNQIVRFVTKGDILGQKSIITKRPVSLTATALTDVQACLIPKEDFQNSFAENHFFSSELFKNICDELKQADDAILDLAQKTVKQRLAHTLMFLEEIFGKDHDGYINMQLSREEIGTMIGSATESLIRMLSEFTKNGWIETKAKRIKVLNRKQLDKTSQGM</sequence>
<dbReference type="EMBL" id="CDOL01000005">
    <property type="protein sequence ID" value="CEN50108.1"/>
    <property type="molecule type" value="Genomic_DNA"/>
</dbReference>
<keyword evidence="10" id="KW-1185">Reference proteome</keyword>
<dbReference type="SMART" id="SM00100">
    <property type="entry name" value="cNMP"/>
    <property type="match status" value="1"/>
</dbReference>
<dbReference type="Pfam" id="PF13545">
    <property type="entry name" value="HTH_Crp_2"/>
    <property type="match status" value="1"/>
</dbReference>
<evidence type="ECO:0000313" key="9">
    <source>
        <dbReference type="Proteomes" id="UP000038200"/>
    </source>
</evidence>
<dbReference type="InterPro" id="IPR014710">
    <property type="entry name" value="RmlC-like_jellyroll"/>
</dbReference>
<name>A0A0B7HVP2_9FLAO</name>
<evidence type="ECO:0000313" key="10">
    <source>
        <dbReference type="Proteomes" id="UP000045051"/>
    </source>
</evidence>
<evidence type="ECO:0000256" key="1">
    <source>
        <dbReference type="ARBA" id="ARBA00023015"/>
    </source>
</evidence>
<dbReference type="InterPro" id="IPR018490">
    <property type="entry name" value="cNMP-bd_dom_sf"/>
</dbReference>
<dbReference type="AlphaFoldDB" id="A0A0B7HVP2"/>
<dbReference type="PROSITE" id="PS51063">
    <property type="entry name" value="HTH_CRP_2"/>
    <property type="match status" value="1"/>
</dbReference>
<dbReference type="Proteomes" id="UP000045051">
    <property type="component" value="Unassembled WGS sequence"/>
</dbReference>
<reference evidence="9 10" key="1">
    <citation type="submission" date="2015-01" db="EMBL/GenBank/DDBJ databases">
        <authorList>
            <person name="MANFREDI Pablo"/>
        </authorList>
    </citation>
    <scope>NUCLEOTIDE SEQUENCE [LARGE SCALE GENOMIC DNA]</scope>
    <source>
        <strain evidence="6 10">CcD38</strain>
        <strain evidence="7 9">CcD93</strain>
    </source>
</reference>
<feature type="domain" description="HTH crp-type" evidence="5">
    <location>
        <begin position="149"/>
        <end position="220"/>
    </location>
</feature>
<evidence type="ECO:0000313" key="8">
    <source>
        <dbReference type="EMBL" id="RIY36980.1"/>
    </source>
</evidence>
<dbReference type="Pfam" id="PF00027">
    <property type="entry name" value="cNMP_binding"/>
    <property type="match status" value="1"/>
</dbReference>
<dbReference type="SUPFAM" id="SSF46785">
    <property type="entry name" value="Winged helix' DNA-binding domain"/>
    <property type="match status" value="1"/>
</dbReference>
<accession>A0A0B7HVP2</accession>
<dbReference type="InterPro" id="IPR012318">
    <property type="entry name" value="HTH_CRP"/>
</dbReference>
<dbReference type="PROSITE" id="PS50042">
    <property type="entry name" value="CNMP_BINDING_3"/>
    <property type="match status" value="1"/>
</dbReference>
<dbReference type="STRING" id="1848903.CCAND38_1030004"/>
<dbReference type="RefSeq" id="WP_042005336.1">
    <property type="nucleotide sequence ID" value="NZ_BOQK01000026.1"/>
</dbReference>
<dbReference type="GO" id="GO:0005829">
    <property type="term" value="C:cytosol"/>
    <property type="evidence" value="ECO:0007669"/>
    <property type="project" value="TreeGrafter"/>
</dbReference>
<keyword evidence="3" id="KW-0804">Transcription</keyword>
<dbReference type="SUPFAM" id="SSF51206">
    <property type="entry name" value="cAMP-binding domain-like"/>
    <property type="match status" value="1"/>
</dbReference>
<reference evidence="8 11" key="2">
    <citation type="submission" date="2017-08" db="EMBL/GenBank/DDBJ databases">
        <title>Capnocytophaga canis 17-158 assembly.</title>
        <authorList>
            <person name="Gulvik C.A."/>
        </authorList>
    </citation>
    <scope>NUCLEOTIDE SEQUENCE [LARGE SCALE GENOMIC DNA]</scope>
    <source>
        <strain evidence="8 11">17-158</strain>
    </source>
</reference>
<dbReference type="SMART" id="SM00419">
    <property type="entry name" value="HTH_CRP"/>
    <property type="match status" value="1"/>
</dbReference>
<dbReference type="Gene3D" id="2.60.120.10">
    <property type="entry name" value="Jelly Rolls"/>
    <property type="match status" value="1"/>
</dbReference>
<feature type="domain" description="Cyclic nucleotide-binding" evidence="4">
    <location>
        <begin position="15"/>
        <end position="116"/>
    </location>
</feature>
<evidence type="ECO:0000256" key="2">
    <source>
        <dbReference type="ARBA" id="ARBA00023125"/>
    </source>
</evidence>
<gene>
    <name evidence="6" type="ORF">CCAND38_1030004</name>
    <name evidence="7" type="ORF">CCAND93_1020004</name>
    <name evidence="8" type="ORF">CKY20_05515</name>
</gene>
<dbReference type="EMBL" id="NSDI01000004">
    <property type="protein sequence ID" value="RIY36980.1"/>
    <property type="molecule type" value="Genomic_DNA"/>
</dbReference>
<dbReference type="CDD" id="cd00038">
    <property type="entry name" value="CAP_ED"/>
    <property type="match status" value="1"/>
</dbReference>
<organism evidence="6 10">
    <name type="scientific">Capnocytophaga canis</name>
    <dbReference type="NCBI Taxonomy" id="1848903"/>
    <lineage>
        <taxon>Bacteria</taxon>
        <taxon>Pseudomonadati</taxon>
        <taxon>Bacteroidota</taxon>
        <taxon>Flavobacteriia</taxon>
        <taxon>Flavobacteriales</taxon>
        <taxon>Flavobacteriaceae</taxon>
        <taxon>Capnocytophaga</taxon>
    </lineage>
</organism>
<dbReference type="Gene3D" id="1.10.10.10">
    <property type="entry name" value="Winged helix-like DNA-binding domain superfamily/Winged helix DNA-binding domain"/>
    <property type="match status" value="1"/>
</dbReference>
<dbReference type="InterPro" id="IPR036388">
    <property type="entry name" value="WH-like_DNA-bd_sf"/>
</dbReference>
<dbReference type="PANTHER" id="PTHR24567">
    <property type="entry name" value="CRP FAMILY TRANSCRIPTIONAL REGULATORY PROTEIN"/>
    <property type="match status" value="1"/>
</dbReference>
<dbReference type="InterPro" id="IPR050397">
    <property type="entry name" value="Env_Response_Regulators"/>
</dbReference>
<dbReference type="PANTHER" id="PTHR24567:SF26">
    <property type="entry name" value="REGULATORY PROTEIN YEIL"/>
    <property type="match status" value="1"/>
</dbReference>
<evidence type="ECO:0000313" key="11">
    <source>
        <dbReference type="Proteomes" id="UP000265497"/>
    </source>
</evidence>
<dbReference type="EMBL" id="CDOI01000006">
    <property type="protein sequence ID" value="CEN43445.1"/>
    <property type="molecule type" value="Genomic_DNA"/>
</dbReference>
<evidence type="ECO:0000259" key="4">
    <source>
        <dbReference type="PROSITE" id="PS50042"/>
    </source>
</evidence>
<dbReference type="InterPro" id="IPR036390">
    <property type="entry name" value="WH_DNA-bd_sf"/>
</dbReference>
<dbReference type="GO" id="GO:0003677">
    <property type="term" value="F:DNA binding"/>
    <property type="evidence" value="ECO:0007669"/>
    <property type="project" value="UniProtKB-KW"/>
</dbReference>
<dbReference type="GO" id="GO:0003700">
    <property type="term" value="F:DNA-binding transcription factor activity"/>
    <property type="evidence" value="ECO:0007669"/>
    <property type="project" value="TreeGrafter"/>
</dbReference>
<evidence type="ECO:0000256" key="3">
    <source>
        <dbReference type="ARBA" id="ARBA00023163"/>
    </source>
</evidence>
<evidence type="ECO:0000313" key="7">
    <source>
        <dbReference type="EMBL" id="CEN50108.1"/>
    </source>
</evidence>
<dbReference type="Proteomes" id="UP000265497">
    <property type="component" value="Unassembled WGS sequence"/>
</dbReference>
<proteinExistence type="predicted"/>
<protein>
    <submittedName>
        <fullName evidence="8">Crp/Fnr family transcriptional regulator</fullName>
    </submittedName>
    <submittedName>
        <fullName evidence="6">Fumarate and nitrate reduction regulatory protein</fullName>
    </submittedName>
</protein>
<dbReference type="OrthoDB" id="9127033at2"/>
<dbReference type="GeneID" id="97264404"/>
<evidence type="ECO:0000313" key="6">
    <source>
        <dbReference type="EMBL" id="CEN43445.1"/>
    </source>
</evidence>
<keyword evidence="2" id="KW-0238">DNA-binding</keyword>
<dbReference type="Proteomes" id="UP000038200">
    <property type="component" value="Unassembled WGS sequence"/>
</dbReference>
<evidence type="ECO:0000259" key="5">
    <source>
        <dbReference type="PROSITE" id="PS51063"/>
    </source>
</evidence>